<dbReference type="SUPFAM" id="SSF48452">
    <property type="entry name" value="TPR-like"/>
    <property type="match status" value="1"/>
</dbReference>
<dbReference type="Gene3D" id="3.40.50.2000">
    <property type="entry name" value="Glycogen Phosphorylase B"/>
    <property type="match status" value="1"/>
</dbReference>
<dbReference type="RefSeq" id="WP_145257899.1">
    <property type="nucleotide sequence ID" value="NZ_CP036279.1"/>
</dbReference>
<keyword evidence="5" id="KW-1185">Reference proteome</keyword>
<dbReference type="EMBL" id="CP036279">
    <property type="protein sequence ID" value="QDU61289.1"/>
    <property type="molecule type" value="Genomic_DNA"/>
</dbReference>
<dbReference type="InterPro" id="IPR019734">
    <property type="entry name" value="TPR_rpt"/>
</dbReference>
<dbReference type="InterPro" id="IPR011990">
    <property type="entry name" value="TPR-like_helical_dom_sf"/>
</dbReference>
<accession>A0A518B2S9</accession>
<dbReference type="OrthoDB" id="9778733at2"/>
<dbReference type="SUPFAM" id="SSF53756">
    <property type="entry name" value="UDP-Glycosyltransferase/glycogen phosphorylase"/>
    <property type="match status" value="1"/>
</dbReference>
<feature type="repeat" description="TPR" evidence="3">
    <location>
        <begin position="582"/>
        <end position="615"/>
    </location>
</feature>
<dbReference type="AlphaFoldDB" id="A0A518B2S9"/>
<dbReference type="InterPro" id="IPR050498">
    <property type="entry name" value="Ycf3"/>
</dbReference>
<evidence type="ECO:0000256" key="1">
    <source>
        <dbReference type="ARBA" id="ARBA00022737"/>
    </source>
</evidence>
<keyword evidence="1" id="KW-0677">Repeat</keyword>
<dbReference type="PANTHER" id="PTHR44858:SF1">
    <property type="entry name" value="UDP-N-ACETYLGLUCOSAMINE--PEPTIDE N-ACETYLGLUCOSAMINYLTRANSFERASE SPINDLY-RELATED"/>
    <property type="match status" value="1"/>
</dbReference>
<dbReference type="PROSITE" id="PS50005">
    <property type="entry name" value="TPR"/>
    <property type="match status" value="1"/>
</dbReference>
<evidence type="ECO:0000313" key="4">
    <source>
        <dbReference type="EMBL" id="QDU61289.1"/>
    </source>
</evidence>
<evidence type="ECO:0000313" key="5">
    <source>
        <dbReference type="Proteomes" id="UP000317093"/>
    </source>
</evidence>
<gene>
    <name evidence="4" type="ORF">Pan216_21440</name>
</gene>
<dbReference type="Gene3D" id="1.25.40.10">
    <property type="entry name" value="Tetratricopeptide repeat domain"/>
    <property type="match status" value="1"/>
</dbReference>
<organism evidence="4 5">
    <name type="scientific">Kolteria novifilia</name>
    <dbReference type="NCBI Taxonomy" id="2527975"/>
    <lineage>
        <taxon>Bacteria</taxon>
        <taxon>Pseudomonadati</taxon>
        <taxon>Planctomycetota</taxon>
        <taxon>Planctomycetia</taxon>
        <taxon>Kolteriales</taxon>
        <taxon>Kolteriaceae</taxon>
        <taxon>Kolteria</taxon>
    </lineage>
</organism>
<reference evidence="4 5" key="1">
    <citation type="submission" date="2019-02" db="EMBL/GenBank/DDBJ databases">
        <title>Deep-cultivation of Planctomycetes and their phenomic and genomic characterization uncovers novel biology.</title>
        <authorList>
            <person name="Wiegand S."/>
            <person name="Jogler M."/>
            <person name="Boedeker C."/>
            <person name="Pinto D."/>
            <person name="Vollmers J."/>
            <person name="Rivas-Marin E."/>
            <person name="Kohn T."/>
            <person name="Peeters S.H."/>
            <person name="Heuer A."/>
            <person name="Rast P."/>
            <person name="Oberbeckmann S."/>
            <person name="Bunk B."/>
            <person name="Jeske O."/>
            <person name="Meyerdierks A."/>
            <person name="Storesund J.E."/>
            <person name="Kallscheuer N."/>
            <person name="Luecker S."/>
            <person name="Lage O.M."/>
            <person name="Pohl T."/>
            <person name="Merkel B.J."/>
            <person name="Hornburger P."/>
            <person name="Mueller R.-W."/>
            <person name="Bruemmer F."/>
            <person name="Labrenz M."/>
            <person name="Spormann A.M."/>
            <person name="Op den Camp H."/>
            <person name="Overmann J."/>
            <person name="Amann R."/>
            <person name="Jetten M.S.M."/>
            <person name="Mascher T."/>
            <person name="Medema M.H."/>
            <person name="Devos D.P."/>
            <person name="Kaster A.-K."/>
            <person name="Ovreas L."/>
            <person name="Rohde M."/>
            <person name="Galperin M.Y."/>
            <person name="Jogler C."/>
        </authorList>
    </citation>
    <scope>NUCLEOTIDE SEQUENCE [LARGE SCALE GENOMIC DNA]</scope>
    <source>
        <strain evidence="4 5">Pan216</strain>
    </source>
</reference>
<evidence type="ECO:0000256" key="2">
    <source>
        <dbReference type="ARBA" id="ARBA00022803"/>
    </source>
</evidence>
<name>A0A518B2S9_9BACT</name>
<proteinExistence type="predicted"/>
<dbReference type="KEGG" id="knv:Pan216_21440"/>
<dbReference type="PANTHER" id="PTHR44858">
    <property type="entry name" value="TETRATRICOPEPTIDE REPEAT PROTEIN 6"/>
    <property type="match status" value="1"/>
</dbReference>
<dbReference type="Pfam" id="PF13181">
    <property type="entry name" value="TPR_8"/>
    <property type="match status" value="1"/>
</dbReference>
<dbReference type="Proteomes" id="UP000317093">
    <property type="component" value="Chromosome"/>
</dbReference>
<evidence type="ECO:0000256" key="3">
    <source>
        <dbReference type="PROSITE-ProRule" id="PRU00339"/>
    </source>
</evidence>
<keyword evidence="2 3" id="KW-0802">TPR repeat</keyword>
<dbReference type="SMART" id="SM00028">
    <property type="entry name" value="TPR"/>
    <property type="match status" value="4"/>
</dbReference>
<protein>
    <submittedName>
        <fullName evidence="4">Photosystem I assembly protein Ycf3</fullName>
    </submittedName>
</protein>
<sequence length="1005" mass="111295">MAAQQFPETPSQGASHLRALTEHPEFGDGPTIERLTIERLLAIAQRLTPEIPALQAWLGAAESRDPLELRRLLGDPVVRLSLLGANFRVKIKKFQQGDETPPIVELVSAMIAEGRTESVFERLAERTDRLADKEWGPALWYQTPRSNEWTKQFERHVGRTFSAPTLTPVSPSAKLVDALDEACRLLMRLVPAETKSLLRHVYLVGTLEHASWMAAADKPVDQSALGYVSHWFPGGYFVFSQVEMINPWIRAAFLLEQAAQNKLSDLIFVKELLAPQSLVRPKGKIEIPWRPGKQGVLALPIAQVFAVAYKQAVVGLFFDAVSSSWRPLEEEFGAPPAESIRLGKRALDQSVYLLEELLFRGGDELKEQGRQFTSWLLSLIGPARGATLPPKTGILLDSFRDETDGTLKILQRLPERFGNRTELIELGTAYLDKEVRLAQATGCGDLSDELPDRIDDWSKVVDGIGHIRSAIQRRLDDLALDAVKGETNDVASLESLLLGVVSEGRKNGVELGEKLRTLEKKLSSSFPGMEMFEGMQAGEGEAPKLDPSTMEENLAQTFMATGQAAMAVPIYQRMLAKNARNPDPYANLGAALHYAGQTDEAIACLERGCQLFPKHAPLLHNLGAVKIALGVLDQGVGLVERALEEQPDFAEALNTLGAARQKQSRHVDAKKTFERALGVRSDYAEAKLNLSLTQLTLGEWDEGWKNYEARWQLTPMKKLDKPAWEGDSLEGKTILLHAERGLGDTLQFIRYAEGLEELGASVVLEAQPALVPLLSRCDAIETVIAEGDDRPDFDVHLPLLSLPRVLHTRSDNVPYAGPYLAPDPQLQLEWGERLRSGDDVLVGIAWQGNVEYLEDRERSIPLDRFAPLMEIDGVRFVSLQKGEGSEQLKTFGRADRVEDLGGEIDESSGSFMDTAAIMTHLDLLITSDSALAHLAGGLGVNVWVALPMPTDWRFGIEGDSCAWYPTMRLFRQPRPGAWEEVFKQIGSELDRQVHDHSLRSLSESS</sequence>